<keyword evidence="3" id="KW-1185">Reference proteome</keyword>
<dbReference type="AlphaFoldDB" id="A0A919JTM9"/>
<sequence length="173" mass="18801">MIASVTDYLPAIRRVDRLVDLARLGLDREAERGYLRDIVDSVADHLDTPFVVIDVLLNDAQLFLAGRGPIPDFIAEAGGTPLEWAFCQPLVTDRQPRVVEDLSTDPVFRDNPLVAVGGVRAYAGAPLISRTGQVLGGICGLDVRPRPFVAAEVDFLAQMATETVARLEQYAEG</sequence>
<dbReference type="PANTHER" id="PTHR43102">
    <property type="entry name" value="SLR1143 PROTEIN"/>
    <property type="match status" value="1"/>
</dbReference>
<feature type="domain" description="GAF" evidence="1">
    <location>
        <begin position="30"/>
        <end position="171"/>
    </location>
</feature>
<name>A0A919JTM9_9ACTN</name>
<comment type="caution">
    <text evidence="2">The sequence shown here is derived from an EMBL/GenBank/DDBJ whole genome shotgun (WGS) entry which is preliminary data.</text>
</comment>
<proteinExistence type="predicted"/>
<organism evidence="2 3">
    <name type="scientific">Paractinoplanes rishiriensis</name>
    <dbReference type="NCBI Taxonomy" id="1050105"/>
    <lineage>
        <taxon>Bacteria</taxon>
        <taxon>Bacillati</taxon>
        <taxon>Actinomycetota</taxon>
        <taxon>Actinomycetes</taxon>
        <taxon>Micromonosporales</taxon>
        <taxon>Micromonosporaceae</taxon>
        <taxon>Paractinoplanes</taxon>
    </lineage>
</organism>
<dbReference type="Gene3D" id="3.30.450.40">
    <property type="match status" value="1"/>
</dbReference>
<dbReference type="SUPFAM" id="SSF55781">
    <property type="entry name" value="GAF domain-like"/>
    <property type="match status" value="1"/>
</dbReference>
<dbReference type="InterPro" id="IPR029016">
    <property type="entry name" value="GAF-like_dom_sf"/>
</dbReference>
<accession>A0A919JTM9</accession>
<dbReference type="Proteomes" id="UP000636960">
    <property type="component" value="Unassembled WGS sequence"/>
</dbReference>
<dbReference type="SMART" id="SM00065">
    <property type="entry name" value="GAF"/>
    <property type="match status" value="1"/>
</dbReference>
<evidence type="ECO:0000313" key="2">
    <source>
        <dbReference type="EMBL" id="GIE93460.1"/>
    </source>
</evidence>
<reference evidence="2" key="1">
    <citation type="submission" date="2021-01" db="EMBL/GenBank/DDBJ databases">
        <title>Whole genome shotgun sequence of Actinoplanes rishiriensis NBRC 108556.</title>
        <authorList>
            <person name="Komaki H."/>
            <person name="Tamura T."/>
        </authorList>
    </citation>
    <scope>NUCLEOTIDE SEQUENCE</scope>
    <source>
        <strain evidence="2">NBRC 108556</strain>
    </source>
</reference>
<protein>
    <recommendedName>
        <fullName evidence="1">GAF domain-containing protein</fullName>
    </recommendedName>
</protein>
<evidence type="ECO:0000259" key="1">
    <source>
        <dbReference type="SMART" id="SM00065"/>
    </source>
</evidence>
<dbReference type="Pfam" id="PF01590">
    <property type="entry name" value="GAF"/>
    <property type="match status" value="1"/>
</dbReference>
<dbReference type="EMBL" id="BOMV01000007">
    <property type="protein sequence ID" value="GIE93460.1"/>
    <property type="molecule type" value="Genomic_DNA"/>
</dbReference>
<gene>
    <name evidence="2" type="ORF">Ari01nite_09250</name>
</gene>
<evidence type="ECO:0000313" key="3">
    <source>
        <dbReference type="Proteomes" id="UP000636960"/>
    </source>
</evidence>
<dbReference type="InterPro" id="IPR003018">
    <property type="entry name" value="GAF"/>
</dbReference>
<dbReference type="PANTHER" id="PTHR43102:SF2">
    <property type="entry name" value="GAF DOMAIN-CONTAINING PROTEIN"/>
    <property type="match status" value="1"/>
</dbReference>
<dbReference type="RefSeq" id="WP_239162473.1">
    <property type="nucleotide sequence ID" value="NZ_BOMV01000007.1"/>
</dbReference>